<organism evidence="2 3">
    <name type="scientific">Wolfiporia cocos (strain MD-104)</name>
    <name type="common">Brown rot fungus</name>
    <dbReference type="NCBI Taxonomy" id="742152"/>
    <lineage>
        <taxon>Eukaryota</taxon>
        <taxon>Fungi</taxon>
        <taxon>Dikarya</taxon>
        <taxon>Basidiomycota</taxon>
        <taxon>Agaricomycotina</taxon>
        <taxon>Agaricomycetes</taxon>
        <taxon>Polyporales</taxon>
        <taxon>Phaeolaceae</taxon>
        <taxon>Wolfiporia</taxon>
    </lineage>
</organism>
<protein>
    <recommendedName>
        <fullName evidence="4">Secreted protein</fullName>
    </recommendedName>
</protein>
<sequence length="167" mass="18966">MICTLHPTIPLLLFCARSVMDYMLSCNLSLWWDAADFRTDVLNGSRPDMPTHAPYVSAPMQRSSCYARYNNDMLRSRVLCSEYEVLLYIPYPAPCLVTRDFDSGPDSVVQHICAGRACVPERRFPFTPRSQLLTGRYALRQQLAQGSRASPVRARALARHAAIRARR</sequence>
<evidence type="ECO:0000256" key="1">
    <source>
        <dbReference type="SAM" id="SignalP"/>
    </source>
</evidence>
<evidence type="ECO:0008006" key="4">
    <source>
        <dbReference type="Google" id="ProtNLM"/>
    </source>
</evidence>
<keyword evidence="1" id="KW-0732">Signal</keyword>
<gene>
    <name evidence="2" type="ORF">WOLCODRAFT_139674</name>
</gene>
<dbReference type="AlphaFoldDB" id="A0A2H3J8B2"/>
<evidence type="ECO:0000313" key="3">
    <source>
        <dbReference type="Proteomes" id="UP000218811"/>
    </source>
</evidence>
<reference evidence="2 3" key="1">
    <citation type="journal article" date="2012" name="Science">
        <title>The Paleozoic origin of enzymatic lignin decomposition reconstructed from 31 fungal genomes.</title>
        <authorList>
            <person name="Floudas D."/>
            <person name="Binder M."/>
            <person name="Riley R."/>
            <person name="Barry K."/>
            <person name="Blanchette R.A."/>
            <person name="Henrissat B."/>
            <person name="Martinez A.T."/>
            <person name="Otillar R."/>
            <person name="Spatafora J.W."/>
            <person name="Yadav J.S."/>
            <person name="Aerts A."/>
            <person name="Benoit I."/>
            <person name="Boyd A."/>
            <person name="Carlson A."/>
            <person name="Copeland A."/>
            <person name="Coutinho P.M."/>
            <person name="de Vries R.P."/>
            <person name="Ferreira P."/>
            <person name="Findley K."/>
            <person name="Foster B."/>
            <person name="Gaskell J."/>
            <person name="Glotzer D."/>
            <person name="Gorecki P."/>
            <person name="Heitman J."/>
            <person name="Hesse C."/>
            <person name="Hori C."/>
            <person name="Igarashi K."/>
            <person name="Jurgens J.A."/>
            <person name="Kallen N."/>
            <person name="Kersten P."/>
            <person name="Kohler A."/>
            <person name="Kuees U."/>
            <person name="Kumar T.K.A."/>
            <person name="Kuo A."/>
            <person name="LaButti K."/>
            <person name="Larrondo L.F."/>
            <person name="Lindquist E."/>
            <person name="Ling A."/>
            <person name="Lombard V."/>
            <person name="Lucas S."/>
            <person name="Lundell T."/>
            <person name="Martin R."/>
            <person name="McLaughlin D.J."/>
            <person name="Morgenstern I."/>
            <person name="Morin E."/>
            <person name="Murat C."/>
            <person name="Nagy L.G."/>
            <person name="Nolan M."/>
            <person name="Ohm R.A."/>
            <person name="Patyshakuliyeva A."/>
            <person name="Rokas A."/>
            <person name="Ruiz-Duenas F.J."/>
            <person name="Sabat G."/>
            <person name="Salamov A."/>
            <person name="Samejima M."/>
            <person name="Schmutz J."/>
            <person name="Slot J.C."/>
            <person name="St John F."/>
            <person name="Stenlid J."/>
            <person name="Sun H."/>
            <person name="Sun S."/>
            <person name="Syed K."/>
            <person name="Tsang A."/>
            <person name="Wiebenga A."/>
            <person name="Young D."/>
            <person name="Pisabarro A."/>
            <person name="Eastwood D.C."/>
            <person name="Martin F."/>
            <person name="Cullen D."/>
            <person name="Grigoriev I.V."/>
            <person name="Hibbett D.S."/>
        </authorList>
    </citation>
    <scope>NUCLEOTIDE SEQUENCE [LARGE SCALE GENOMIC DNA]</scope>
    <source>
        <strain evidence="2 3">MD-104</strain>
    </source>
</reference>
<name>A0A2H3J8B2_WOLCO</name>
<feature type="signal peptide" evidence="1">
    <location>
        <begin position="1"/>
        <end position="21"/>
    </location>
</feature>
<dbReference type="EMBL" id="KB467843">
    <property type="protein sequence ID" value="PCH34979.1"/>
    <property type="molecule type" value="Genomic_DNA"/>
</dbReference>
<keyword evidence="3" id="KW-1185">Reference proteome</keyword>
<accession>A0A2H3J8B2</accession>
<dbReference type="Proteomes" id="UP000218811">
    <property type="component" value="Unassembled WGS sequence"/>
</dbReference>
<feature type="chain" id="PRO_5013763105" description="Secreted protein" evidence="1">
    <location>
        <begin position="22"/>
        <end position="167"/>
    </location>
</feature>
<evidence type="ECO:0000313" key="2">
    <source>
        <dbReference type="EMBL" id="PCH34979.1"/>
    </source>
</evidence>
<proteinExistence type="predicted"/>